<evidence type="ECO:0000313" key="2">
    <source>
        <dbReference type="Proteomes" id="UP000564964"/>
    </source>
</evidence>
<dbReference type="AlphaFoldDB" id="A0A7J4JH73"/>
<organism evidence="1 2">
    <name type="scientific">Candidatus Iainarchaeum sp</name>
    <dbReference type="NCBI Taxonomy" id="3101447"/>
    <lineage>
        <taxon>Archaea</taxon>
        <taxon>Candidatus Iainarchaeota</taxon>
        <taxon>Candidatus Iainarchaeia</taxon>
        <taxon>Candidatus Iainarchaeales</taxon>
        <taxon>Candidatus Iainarchaeaceae</taxon>
        <taxon>Candidatus Iainarchaeum</taxon>
    </lineage>
</organism>
<protein>
    <submittedName>
        <fullName evidence="1">Uncharacterized protein</fullName>
    </submittedName>
</protein>
<proteinExistence type="predicted"/>
<name>A0A7J4JH73_9ARCH</name>
<dbReference type="Proteomes" id="UP000564964">
    <property type="component" value="Unassembled WGS sequence"/>
</dbReference>
<feature type="non-terminal residue" evidence="1">
    <location>
        <position position="247"/>
    </location>
</feature>
<dbReference type="EMBL" id="DUGH01000091">
    <property type="protein sequence ID" value="HIH16490.1"/>
    <property type="molecule type" value="Genomic_DNA"/>
</dbReference>
<reference evidence="2" key="1">
    <citation type="journal article" date="2020" name="bioRxiv">
        <title>A rank-normalized archaeal taxonomy based on genome phylogeny resolves widespread incomplete and uneven classifications.</title>
        <authorList>
            <person name="Rinke C."/>
            <person name="Chuvochina M."/>
            <person name="Mussig A.J."/>
            <person name="Chaumeil P.-A."/>
            <person name="Waite D.W."/>
            <person name="Whitman W.B."/>
            <person name="Parks D.H."/>
            <person name="Hugenholtz P."/>
        </authorList>
    </citation>
    <scope>NUCLEOTIDE SEQUENCE [LARGE SCALE GENOMIC DNA]</scope>
</reference>
<accession>A0A7J4JH73</accession>
<gene>
    <name evidence="1" type="ORF">HA252_03745</name>
</gene>
<comment type="caution">
    <text evidence="1">The sequence shown here is derived from an EMBL/GenBank/DDBJ whole genome shotgun (WGS) entry which is preliminary data.</text>
</comment>
<evidence type="ECO:0000313" key="1">
    <source>
        <dbReference type="EMBL" id="HIH16490.1"/>
    </source>
</evidence>
<sequence>MARLLSNFKGWAGALRATQLIAHAHPATWVAVGIGHMLRATGKGIAWSADKIGVAKPIQAAGKAVAAKFAPAAKWFKTAQDWKTVNTAWKAFRAAKGAKAGAVAAVRVAGKFGAFATTKTGSVLVKAVPFVGWALAAGEVIQQGIAWWQFSSEANDLIAGLKGGRGNQVEVAASYGVNAGNAYLIIHPGLRPLEKEPSMPLNDEDATVFSGNTVLFQAGAKEAEKLGRTLYYTFSGRPYAADPGYLD</sequence>